<sequence>MIRTACLLSLSCFLSASLHAAPITYAIATDKTAIGLSWRAFGHSFSQAHLEGVTGTVTLNPDQDRDDRVEVNIPVDTLVASNTLLTWQLKSDMFFDAQHYPGIRFVSSRVAALGAGEYRIFGVLTVKDVSRPVVMLATLESGQPLTSSSQSLTLHASTAISRTAFRVDRLVGIVDDRVAIALTITAQTKSLL</sequence>
<feature type="domain" description="Lipid/polyisoprenoid-binding YceI-like" evidence="2">
    <location>
        <begin position="24"/>
        <end position="187"/>
    </location>
</feature>
<dbReference type="AlphaFoldDB" id="A0AAX3J9V7"/>
<dbReference type="EMBL" id="CABWMH010000031">
    <property type="protein sequence ID" value="VXC33650.1"/>
    <property type="molecule type" value="Genomic_DNA"/>
</dbReference>
<keyword evidence="1" id="KW-0732">Signal</keyword>
<dbReference type="SUPFAM" id="SSF101874">
    <property type="entry name" value="YceI-like"/>
    <property type="match status" value="1"/>
</dbReference>
<organism evidence="3 4">
    <name type="scientific">Pantoea brenneri</name>
    <dbReference type="NCBI Taxonomy" id="472694"/>
    <lineage>
        <taxon>Bacteria</taxon>
        <taxon>Pseudomonadati</taxon>
        <taxon>Pseudomonadota</taxon>
        <taxon>Gammaproteobacteria</taxon>
        <taxon>Enterobacterales</taxon>
        <taxon>Erwiniaceae</taxon>
        <taxon>Pantoea</taxon>
    </lineage>
</organism>
<dbReference type="RefSeq" id="WP_159224017.1">
    <property type="nucleotide sequence ID" value="NZ_JAOCKV010000049.1"/>
</dbReference>
<accession>A0AAX3J9V7</accession>
<dbReference type="SMART" id="SM00867">
    <property type="entry name" value="YceI"/>
    <property type="match status" value="1"/>
</dbReference>
<evidence type="ECO:0000313" key="3">
    <source>
        <dbReference type="EMBL" id="VXC33650.1"/>
    </source>
</evidence>
<evidence type="ECO:0000313" key="4">
    <source>
        <dbReference type="Proteomes" id="UP000433737"/>
    </source>
</evidence>
<proteinExistence type="predicted"/>
<evidence type="ECO:0000256" key="1">
    <source>
        <dbReference type="SAM" id="SignalP"/>
    </source>
</evidence>
<name>A0AAX3J9V7_9GAMM</name>
<feature type="chain" id="PRO_5043343187" description="Lipid/polyisoprenoid-binding YceI-like domain-containing protein" evidence="1">
    <location>
        <begin position="21"/>
        <end position="192"/>
    </location>
</feature>
<dbReference type="Pfam" id="PF04264">
    <property type="entry name" value="YceI"/>
    <property type="match status" value="1"/>
</dbReference>
<dbReference type="Gene3D" id="2.40.128.110">
    <property type="entry name" value="Lipid/polyisoprenoid-binding, YceI-like"/>
    <property type="match status" value="1"/>
</dbReference>
<dbReference type="PANTHER" id="PTHR34406">
    <property type="entry name" value="PROTEIN YCEI"/>
    <property type="match status" value="1"/>
</dbReference>
<protein>
    <recommendedName>
        <fullName evidence="2">Lipid/polyisoprenoid-binding YceI-like domain-containing protein</fullName>
    </recommendedName>
</protein>
<dbReference type="Proteomes" id="UP000433737">
    <property type="component" value="Unassembled WGS sequence"/>
</dbReference>
<reference evidence="3 4" key="1">
    <citation type="submission" date="2019-10" db="EMBL/GenBank/DDBJ databases">
        <authorList>
            <person name="Karimi E."/>
        </authorList>
    </citation>
    <scope>NUCLEOTIDE SEQUENCE [LARGE SCALE GENOMIC DNA]</scope>
    <source>
        <strain evidence="3">Pantoea sp. 111</strain>
    </source>
</reference>
<feature type="signal peptide" evidence="1">
    <location>
        <begin position="1"/>
        <end position="20"/>
    </location>
</feature>
<comment type="caution">
    <text evidence="3">The sequence shown here is derived from an EMBL/GenBank/DDBJ whole genome shotgun (WGS) entry which is preliminary data.</text>
</comment>
<dbReference type="InterPro" id="IPR007372">
    <property type="entry name" value="Lipid/polyisoprenoid-bd_YceI"/>
</dbReference>
<dbReference type="InterPro" id="IPR036761">
    <property type="entry name" value="TTHA0802/YceI-like_sf"/>
</dbReference>
<dbReference type="PANTHER" id="PTHR34406:SF1">
    <property type="entry name" value="PROTEIN YCEI"/>
    <property type="match status" value="1"/>
</dbReference>
<evidence type="ECO:0000259" key="2">
    <source>
        <dbReference type="SMART" id="SM00867"/>
    </source>
</evidence>
<gene>
    <name evidence="3" type="ORF">PANT111_370012</name>
</gene>